<dbReference type="GO" id="GO:0046872">
    <property type="term" value="F:metal ion binding"/>
    <property type="evidence" value="ECO:0007669"/>
    <property type="project" value="UniProtKB-KW"/>
</dbReference>
<feature type="binding site" evidence="2">
    <location>
        <position position="91"/>
    </location>
    <ligand>
        <name>Fe cation</name>
        <dbReference type="ChEBI" id="CHEBI:24875"/>
    </ligand>
</feature>
<evidence type="ECO:0000256" key="2">
    <source>
        <dbReference type="HAMAP-Rule" id="MF_00163"/>
    </source>
</evidence>
<protein>
    <recommendedName>
        <fullName evidence="2">Peptide deformylase</fullName>
        <shortName evidence="2">PDF</shortName>
        <ecNumber evidence="2">3.5.1.88</ecNumber>
    </recommendedName>
    <alternativeName>
        <fullName evidence="2">Polypeptide deformylase</fullName>
    </alternativeName>
</protein>
<dbReference type="NCBIfam" id="NF001159">
    <property type="entry name" value="PRK00150.1-3"/>
    <property type="match status" value="1"/>
</dbReference>
<keyword evidence="2" id="KW-0408">Iron</keyword>
<dbReference type="InterPro" id="IPR023635">
    <property type="entry name" value="Peptide_deformylase"/>
</dbReference>
<comment type="catalytic activity">
    <reaction evidence="2">
        <text>N-terminal N-formyl-L-methionyl-[peptide] + H2O = N-terminal L-methionyl-[peptide] + formate</text>
        <dbReference type="Rhea" id="RHEA:24420"/>
        <dbReference type="Rhea" id="RHEA-COMP:10639"/>
        <dbReference type="Rhea" id="RHEA-COMP:10640"/>
        <dbReference type="ChEBI" id="CHEBI:15377"/>
        <dbReference type="ChEBI" id="CHEBI:15740"/>
        <dbReference type="ChEBI" id="CHEBI:49298"/>
        <dbReference type="ChEBI" id="CHEBI:64731"/>
        <dbReference type="EC" id="3.5.1.88"/>
    </reaction>
</comment>
<evidence type="ECO:0000256" key="1">
    <source>
        <dbReference type="ARBA" id="ARBA00010759"/>
    </source>
</evidence>
<comment type="function">
    <text evidence="2">Removes the formyl group from the N-terminal Met of newly synthesized proteins. Requires at least a dipeptide for an efficient rate of reaction. N-terminal L-methionine is a prerequisite for activity but the enzyme has broad specificity at other positions.</text>
</comment>
<dbReference type="Pfam" id="PF01327">
    <property type="entry name" value="Pep_deformylase"/>
    <property type="match status" value="1"/>
</dbReference>
<dbReference type="EC" id="3.5.1.88" evidence="2"/>
<gene>
    <name evidence="2" type="primary">def</name>
    <name evidence="3" type="ORF">EGH82_02290</name>
</gene>
<feature type="binding site" evidence="2">
    <location>
        <position position="137"/>
    </location>
    <ligand>
        <name>Fe cation</name>
        <dbReference type="ChEBI" id="CHEBI:24875"/>
    </ligand>
</feature>
<dbReference type="InterPro" id="IPR036821">
    <property type="entry name" value="Peptide_deformylase_sf"/>
</dbReference>
<dbReference type="PANTHER" id="PTHR10458">
    <property type="entry name" value="PEPTIDE DEFORMYLASE"/>
    <property type="match status" value="1"/>
</dbReference>
<dbReference type="EMBL" id="RKIK01000003">
    <property type="protein sequence ID" value="ROV62207.1"/>
    <property type="molecule type" value="Genomic_DNA"/>
</dbReference>
<feature type="binding site" evidence="2">
    <location>
        <position position="133"/>
    </location>
    <ligand>
        <name>Fe cation</name>
        <dbReference type="ChEBI" id="CHEBI:24875"/>
    </ligand>
</feature>
<dbReference type="RefSeq" id="WP_123780335.1">
    <property type="nucleotide sequence ID" value="NZ_RKIK01000003.1"/>
</dbReference>
<comment type="caution">
    <text evidence="3">The sequence shown here is derived from an EMBL/GenBank/DDBJ whole genome shotgun (WGS) entry which is preliminary data.</text>
</comment>
<dbReference type="CDD" id="cd00487">
    <property type="entry name" value="Pep_deformylase"/>
    <property type="match status" value="1"/>
</dbReference>
<evidence type="ECO:0000313" key="4">
    <source>
        <dbReference type="Proteomes" id="UP000278792"/>
    </source>
</evidence>
<dbReference type="GO" id="GO:0042586">
    <property type="term" value="F:peptide deformylase activity"/>
    <property type="evidence" value="ECO:0007669"/>
    <property type="project" value="UniProtKB-UniRule"/>
</dbReference>
<dbReference type="SUPFAM" id="SSF56420">
    <property type="entry name" value="Peptide deformylase"/>
    <property type="match status" value="1"/>
</dbReference>
<feature type="active site" evidence="2">
    <location>
        <position position="134"/>
    </location>
</feature>
<comment type="similarity">
    <text evidence="1 2">Belongs to the polypeptide deformylase family.</text>
</comment>
<dbReference type="PIRSF" id="PIRSF004749">
    <property type="entry name" value="Pep_def"/>
    <property type="match status" value="1"/>
</dbReference>
<keyword evidence="2 3" id="KW-0378">Hydrolase</keyword>
<comment type="cofactor">
    <cofactor evidence="2">
        <name>Fe(2+)</name>
        <dbReference type="ChEBI" id="CHEBI:29033"/>
    </cofactor>
    <text evidence="2">Binds 1 Fe(2+) ion.</text>
</comment>
<dbReference type="STRING" id="265668.JCM19238_4881"/>
<dbReference type="PRINTS" id="PR01576">
    <property type="entry name" value="PDEFORMYLASE"/>
</dbReference>
<dbReference type="GO" id="GO:0006412">
    <property type="term" value="P:translation"/>
    <property type="evidence" value="ECO:0007669"/>
    <property type="project" value="UniProtKB-UniRule"/>
</dbReference>
<dbReference type="AlphaFoldDB" id="A0A090PUZ9"/>
<keyword evidence="2" id="KW-0648">Protein biosynthesis</keyword>
<organism evidence="3 4">
    <name type="scientific">Vibrio ponticus</name>
    <dbReference type="NCBI Taxonomy" id="265668"/>
    <lineage>
        <taxon>Bacteria</taxon>
        <taxon>Pseudomonadati</taxon>
        <taxon>Pseudomonadota</taxon>
        <taxon>Gammaproteobacteria</taxon>
        <taxon>Vibrionales</taxon>
        <taxon>Vibrionaceae</taxon>
        <taxon>Vibrio</taxon>
    </lineage>
</organism>
<dbReference type="Gene3D" id="3.90.45.10">
    <property type="entry name" value="Peptide deformylase"/>
    <property type="match status" value="1"/>
</dbReference>
<dbReference type="HAMAP" id="MF_00163">
    <property type="entry name" value="Pep_deformylase"/>
    <property type="match status" value="1"/>
</dbReference>
<reference evidence="3 4" key="1">
    <citation type="submission" date="2018-11" db="EMBL/GenBank/DDBJ databases">
        <title>Vibrio ponticus strain CAIM 1751 pathogenic for the snapper Lutjanus guttatus.</title>
        <authorList>
            <person name="Soto-Rodriguez S."/>
            <person name="Lozano-Olvera R."/>
            <person name="Gomez-Gil B."/>
        </authorList>
    </citation>
    <scope>NUCLEOTIDE SEQUENCE [LARGE SCALE GENOMIC DNA]</scope>
    <source>
        <strain evidence="3 4">CAIM 1751</strain>
    </source>
</reference>
<sequence length="167" mass="18482">MAVLEILTAPDPRLKVQAEKVEDFASIQTFIDDMLDTLYATDNGIGLASTQVGHKEAVVVIDLSEERNDPLILVNPEVVSGSDKAMGQEGCLSVPEYYADVERFTSVVVSAQDRHGNPITIETDEFLAIVMQHEIDHLSGNLFIDYLSPLKRQMAMKKVKKHLKAQA</sequence>
<proteinExistence type="inferred from homology"/>
<keyword evidence="2" id="KW-0479">Metal-binding</keyword>
<dbReference type="NCBIfam" id="TIGR00079">
    <property type="entry name" value="pept_deformyl"/>
    <property type="match status" value="1"/>
</dbReference>
<dbReference type="Proteomes" id="UP000278792">
    <property type="component" value="Unassembled WGS sequence"/>
</dbReference>
<evidence type="ECO:0000313" key="3">
    <source>
        <dbReference type="EMBL" id="ROV62207.1"/>
    </source>
</evidence>
<accession>A0A090PUZ9</accession>
<name>A0A090PUZ9_9VIBR</name>
<dbReference type="PANTHER" id="PTHR10458:SF22">
    <property type="entry name" value="PEPTIDE DEFORMYLASE"/>
    <property type="match status" value="1"/>
</dbReference>